<feature type="transmembrane region" description="Helical" evidence="1">
    <location>
        <begin position="154"/>
        <end position="181"/>
    </location>
</feature>
<dbReference type="PANTHER" id="PTHR36833:SF1">
    <property type="entry name" value="INTEGRAL MEMBRANE TRANSPORT PROTEIN"/>
    <property type="match status" value="1"/>
</dbReference>
<dbReference type="Pfam" id="PF06182">
    <property type="entry name" value="ABC2_membrane_6"/>
    <property type="match status" value="1"/>
</dbReference>
<keyword evidence="1" id="KW-1133">Transmembrane helix</keyword>
<feature type="transmembrane region" description="Helical" evidence="1">
    <location>
        <begin position="33"/>
        <end position="54"/>
    </location>
</feature>
<dbReference type="EMBL" id="MFAH01000021">
    <property type="protein sequence ID" value="OGD71585.1"/>
    <property type="molecule type" value="Genomic_DNA"/>
</dbReference>
<dbReference type="InterPro" id="IPR010390">
    <property type="entry name" value="ABC-2_transporter-like"/>
</dbReference>
<feature type="transmembrane region" description="Helical" evidence="1">
    <location>
        <begin position="209"/>
        <end position="231"/>
    </location>
</feature>
<evidence type="ECO:0008006" key="4">
    <source>
        <dbReference type="Google" id="ProtNLM"/>
    </source>
</evidence>
<protein>
    <recommendedName>
        <fullName evidence="4">ABC transporter permease</fullName>
    </recommendedName>
</protein>
<accession>A0A1F5EW32</accession>
<dbReference type="PANTHER" id="PTHR36833">
    <property type="entry name" value="SLR0610 PROTEIN-RELATED"/>
    <property type="match status" value="1"/>
</dbReference>
<name>A0A1F5EW32_9BACT</name>
<feature type="transmembrane region" description="Helical" evidence="1">
    <location>
        <begin position="238"/>
        <end position="259"/>
    </location>
</feature>
<gene>
    <name evidence="2" type="ORF">A3D09_02745</name>
</gene>
<evidence type="ECO:0000313" key="2">
    <source>
        <dbReference type="EMBL" id="OGD71585.1"/>
    </source>
</evidence>
<dbReference type="Proteomes" id="UP000177390">
    <property type="component" value="Unassembled WGS sequence"/>
</dbReference>
<proteinExistence type="predicted"/>
<sequence>MRLLADDMKRYLKIYFIFVKNSFQLFLSHRFNFLMGITANIIWTISQLISLRFLFDKISTFQGWSFQDLILLLAFGQIYVYTSVLIYDSNISDLPKKIISGAFDRMLTKPINIKFLSSFETVAIAQFIPMITTVTPLLLYGLAGRHSLTLASLLFAFLFIILGNIAFYLLTLALIGLTFFVENALSIKDFITQRTSDLSRIPTDYFPKAIRYIITYAIPLAFVTYYPALVIRGRVDPILPLTSLLLLTILFYYLGHVIWQKGLKNYSGVG</sequence>
<keyword evidence="1" id="KW-0472">Membrane</keyword>
<feature type="transmembrane region" description="Helical" evidence="1">
    <location>
        <begin position="123"/>
        <end position="142"/>
    </location>
</feature>
<reference evidence="2 3" key="1">
    <citation type="journal article" date="2016" name="Nat. Commun.">
        <title>Thousands of microbial genomes shed light on interconnected biogeochemical processes in an aquifer system.</title>
        <authorList>
            <person name="Anantharaman K."/>
            <person name="Brown C.T."/>
            <person name="Hug L.A."/>
            <person name="Sharon I."/>
            <person name="Castelle C.J."/>
            <person name="Probst A.J."/>
            <person name="Thomas B.C."/>
            <person name="Singh A."/>
            <person name="Wilkins M.J."/>
            <person name="Karaoz U."/>
            <person name="Brodie E.L."/>
            <person name="Williams K.H."/>
            <person name="Hubbard S.S."/>
            <person name="Banfield J.F."/>
        </authorList>
    </citation>
    <scope>NUCLEOTIDE SEQUENCE [LARGE SCALE GENOMIC DNA]</scope>
</reference>
<dbReference type="AlphaFoldDB" id="A0A1F5EW32"/>
<evidence type="ECO:0000256" key="1">
    <source>
        <dbReference type="SAM" id="Phobius"/>
    </source>
</evidence>
<evidence type="ECO:0000313" key="3">
    <source>
        <dbReference type="Proteomes" id="UP000177390"/>
    </source>
</evidence>
<feature type="transmembrane region" description="Helical" evidence="1">
    <location>
        <begin position="66"/>
        <end position="87"/>
    </location>
</feature>
<keyword evidence="1" id="KW-0812">Transmembrane</keyword>
<comment type="caution">
    <text evidence="2">The sequence shown here is derived from an EMBL/GenBank/DDBJ whole genome shotgun (WGS) entry which is preliminary data.</text>
</comment>
<organism evidence="2 3">
    <name type="scientific">Candidatus Collierbacteria bacterium RIFCSPHIGHO2_02_FULL_49_10</name>
    <dbReference type="NCBI Taxonomy" id="1817723"/>
    <lineage>
        <taxon>Bacteria</taxon>
        <taxon>Candidatus Collieribacteriota</taxon>
    </lineage>
</organism>